<dbReference type="Proteomes" id="UP000250870">
    <property type="component" value="Unassembled WGS sequence"/>
</dbReference>
<keyword evidence="6 8" id="KW-1133">Transmembrane helix</keyword>
<keyword evidence="4 8" id="KW-1003">Cell membrane</keyword>
<comment type="caution">
    <text evidence="9">The sequence shown here is derived from an EMBL/GenBank/DDBJ whole genome shotgun (WGS) entry which is preliminary data.</text>
</comment>
<evidence type="ECO:0000256" key="3">
    <source>
        <dbReference type="ARBA" id="ARBA00022448"/>
    </source>
</evidence>
<dbReference type="EMBL" id="NSCI01000018">
    <property type="protein sequence ID" value="RAW90227.1"/>
    <property type="molecule type" value="Genomic_DNA"/>
</dbReference>
<feature type="transmembrane region" description="Helical" evidence="8">
    <location>
        <begin position="186"/>
        <end position="208"/>
    </location>
</feature>
<comment type="similarity">
    <text evidence="2 8">Belongs to the 4-toluene sulfonate uptake permease (TSUP) (TC 2.A.102) family.</text>
</comment>
<name>A0A329VGP6_9GAMM</name>
<dbReference type="PANTHER" id="PTHR30269">
    <property type="entry name" value="TRANSMEMBRANE PROTEIN YFCA"/>
    <property type="match status" value="1"/>
</dbReference>
<feature type="transmembrane region" description="Helical" evidence="8">
    <location>
        <begin position="130"/>
        <end position="149"/>
    </location>
</feature>
<evidence type="ECO:0000256" key="8">
    <source>
        <dbReference type="RuleBase" id="RU363041"/>
    </source>
</evidence>
<gene>
    <name evidence="9" type="ORF">CKY01_13625</name>
</gene>
<evidence type="ECO:0000313" key="9">
    <source>
        <dbReference type="EMBL" id="RAW90227.1"/>
    </source>
</evidence>
<keyword evidence="3" id="KW-0813">Transport</keyword>
<dbReference type="GO" id="GO:0005886">
    <property type="term" value="C:plasma membrane"/>
    <property type="evidence" value="ECO:0007669"/>
    <property type="project" value="UniProtKB-SubCell"/>
</dbReference>
<proteinExistence type="inferred from homology"/>
<reference evidence="9 10" key="1">
    <citation type="journal article" date="2018" name="Int. J. Syst. Evol. Microbiol.">
        <title>Whole-genome-based revisit of Photorhabdus phylogeny: proposal for the elevation of most Photorhabdus subspecies to the species level and description of one novel species Photorhabdus bodei sp. nov., and one novel subspecies Photorhabdus laumondii subsp. clarkei subsp. nov.</title>
        <authorList>
            <person name="Machado R.A.R."/>
            <person name="Wuthrich D."/>
            <person name="Kuhnert P."/>
            <person name="Arce C.C.M."/>
            <person name="Thonen L."/>
            <person name="Ruiz C."/>
            <person name="Zhang X."/>
            <person name="Robert C.A.M."/>
            <person name="Karimi J."/>
            <person name="Kamali S."/>
            <person name="Ma J."/>
            <person name="Bruggmann R."/>
            <person name="Erb M."/>
        </authorList>
    </citation>
    <scope>NUCLEOTIDE SEQUENCE [LARGE SCALE GENOMIC DNA]</scope>
    <source>
        <strain evidence="9 10">BOJ-47</strain>
    </source>
</reference>
<sequence length="260" mass="27830">MEWDLIGILATIAFLAGFFDAIAGGGGLITLPALFLAGIEPISAMATNKFQATSASISATVTFARKGLIEWRKSVFLIIFSVLGGISGALFVTVVSKRILEACVPILLIVVAIYFIFAPKLSGISNRKRISVLLFSFLVAPILGFYDGIFGPGTGSFLMMSFMFFCGLEMMRAMSFTKLANASCNIGALFIFITKGVIIWPLALAMAIASFAGAQLGARCAVKIGPRLIRPMLILVCCVLAIKLISTENNPLRIMILNLL</sequence>
<protein>
    <recommendedName>
        <fullName evidence="8">Probable membrane transporter protein</fullName>
    </recommendedName>
</protein>
<feature type="transmembrane region" description="Helical" evidence="8">
    <location>
        <begin position="99"/>
        <end position="118"/>
    </location>
</feature>
<dbReference type="InterPro" id="IPR052017">
    <property type="entry name" value="TSUP"/>
</dbReference>
<dbReference type="AlphaFoldDB" id="A0A329VGP6"/>
<evidence type="ECO:0000256" key="6">
    <source>
        <dbReference type="ARBA" id="ARBA00022989"/>
    </source>
</evidence>
<evidence type="ECO:0000256" key="5">
    <source>
        <dbReference type="ARBA" id="ARBA00022692"/>
    </source>
</evidence>
<dbReference type="InterPro" id="IPR002781">
    <property type="entry name" value="TM_pro_TauE-like"/>
</dbReference>
<feature type="transmembrane region" description="Helical" evidence="8">
    <location>
        <begin position="6"/>
        <end position="39"/>
    </location>
</feature>
<evidence type="ECO:0000256" key="2">
    <source>
        <dbReference type="ARBA" id="ARBA00009142"/>
    </source>
</evidence>
<dbReference type="PANTHER" id="PTHR30269:SF0">
    <property type="entry name" value="MEMBRANE TRANSPORTER PROTEIN YFCA-RELATED"/>
    <property type="match status" value="1"/>
</dbReference>
<comment type="subcellular location">
    <subcellularLocation>
        <location evidence="1 8">Cell membrane</location>
        <topology evidence="1 8">Multi-pass membrane protein</topology>
    </subcellularLocation>
</comment>
<evidence type="ECO:0000256" key="4">
    <source>
        <dbReference type="ARBA" id="ARBA00022475"/>
    </source>
</evidence>
<dbReference type="RefSeq" id="WP_112894039.1">
    <property type="nucleotide sequence ID" value="NZ_CAWNWQ010000018.1"/>
</dbReference>
<dbReference type="GeneID" id="88804687"/>
<feature type="transmembrane region" description="Helical" evidence="8">
    <location>
        <begin position="155"/>
        <end position="174"/>
    </location>
</feature>
<evidence type="ECO:0000256" key="7">
    <source>
        <dbReference type="ARBA" id="ARBA00023136"/>
    </source>
</evidence>
<dbReference type="Pfam" id="PF01925">
    <property type="entry name" value="TauE"/>
    <property type="match status" value="1"/>
</dbReference>
<feature type="transmembrane region" description="Helical" evidence="8">
    <location>
        <begin position="228"/>
        <end position="245"/>
    </location>
</feature>
<feature type="transmembrane region" description="Helical" evidence="8">
    <location>
        <begin position="75"/>
        <end position="93"/>
    </location>
</feature>
<keyword evidence="7 8" id="KW-0472">Membrane</keyword>
<evidence type="ECO:0000313" key="10">
    <source>
        <dbReference type="Proteomes" id="UP000250870"/>
    </source>
</evidence>
<organism evidence="9 10">
    <name type="scientific">Photorhabdus laumondii subsp. clarkei</name>
    <dbReference type="NCBI Taxonomy" id="2029685"/>
    <lineage>
        <taxon>Bacteria</taxon>
        <taxon>Pseudomonadati</taxon>
        <taxon>Pseudomonadota</taxon>
        <taxon>Gammaproteobacteria</taxon>
        <taxon>Enterobacterales</taxon>
        <taxon>Morganellaceae</taxon>
        <taxon>Photorhabdus</taxon>
    </lineage>
</organism>
<evidence type="ECO:0000256" key="1">
    <source>
        <dbReference type="ARBA" id="ARBA00004651"/>
    </source>
</evidence>
<accession>A0A329VGP6</accession>
<keyword evidence="5 8" id="KW-0812">Transmembrane</keyword>